<feature type="domain" description="Biotin carboxylation" evidence="16">
    <location>
        <begin position="32"/>
        <end position="488"/>
    </location>
</feature>
<evidence type="ECO:0000256" key="12">
    <source>
        <dbReference type="ARBA" id="ARBA00048600"/>
    </source>
</evidence>
<evidence type="ECO:0000313" key="18">
    <source>
        <dbReference type="Proteomes" id="UP000240904"/>
    </source>
</evidence>
<evidence type="ECO:0000259" key="15">
    <source>
        <dbReference type="PROSITE" id="PS50975"/>
    </source>
</evidence>
<evidence type="ECO:0000256" key="10">
    <source>
        <dbReference type="ARBA" id="ARBA00023267"/>
    </source>
</evidence>
<keyword evidence="10" id="KW-0092">Biotin</keyword>
<dbReference type="SUPFAM" id="SSF52440">
    <property type="entry name" value="PreATP-grasp domain"/>
    <property type="match status" value="1"/>
</dbReference>
<evidence type="ECO:0000256" key="5">
    <source>
        <dbReference type="ARBA" id="ARBA00017242"/>
    </source>
</evidence>
<evidence type="ECO:0000313" key="17">
    <source>
        <dbReference type="EMBL" id="PSW05425.1"/>
    </source>
</evidence>
<dbReference type="GO" id="GO:0046872">
    <property type="term" value="F:metal ion binding"/>
    <property type="evidence" value="ECO:0007669"/>
    <property type="project" value="InterPro"/>
</dbReference>
<dbReference type="FunFam" id="3.40.50.20:FF:000010">
    <property type="entry name" value="Propionyl-CoA carboxylase subunit alpha"/>
    <property type="match status" value="1"/>
</dbReference>
<evidence type="ECO:0000259" key="14">
    <source>
        <dbReference type="PROSITE" id="PS50968"/>
    </source>
</evidence>
<dbReference type="InterPro" id="IPR005481">
    <property type="entry name" value="BC-like_N"/>
</dbReference>
<dbReference type="SUPFAM" id="SSF51246">
    <property type="entry name" value="Rudiment single hybrid motif"/>
    <property type="match status" value="1"/>
</dbReference>
<protein>
    <recommendedName>
        <fullName evidence="5">Biotin carboxylase</fullName>
    </recommendedName>
    <alternativeName>
        <fullName evidence="11">Acetyl-coenzyme A carboxylase biotin carboxylase subunit A</fullName>
    </alternativeName>
</protein>
<evidence type="ECO:0000256" key="13">
    <source>
        <dbReference type="PROSITE-ProRule" id="PRU00409"/>
    </source>
</evidence>
<dbReference type="RefSeq" id="WP_107283065.1">
    <property type="nucleotide sequence ID" value="NZ_PYMC01000005.1"/>
</dbReference>
<dbReference type="PANTHER" id="PTHR18866:SF33">
    <property type="entry name" value="METHYLCROTONOYL-COA CARBOXYLASE SUBUNIT ALPHA, MITOCHONDRIAL-RELATED"/>
    <property type="match status" value="1"/>
</dbReference>
<dbReference type="InterPro" id="IPR011764">
    <property type="entry name" value="Biotin_carboxylation_dom"/>
</dbReference>
<dbReference type="PANTHER" id="PTHR18866">
    <property type="entry name" value="CARBOXYLASE:PYRUVATE/ACETYL-COA/PROPIONYL-COA CARBOXYLASE"/>
    <property type="match status" value="1"/>
</dbReference>
<dbReference type="FunFam" id="3.30.1490.20:FF:000003">
    <property type="entry name" value="acetyl-CoA carboxylase isoform X1"/>
    <property type="match status" value="1"/>
</dbReference>
<feature type="domain" description="Lipoyl-binding" evidence="14">
    <location>
        <begin position="677"/>
        <end position="749"/>
    </location>
</feature>
<evidence type="ECO:0000256" key="2">
    <source>
        <dbReference type="ARBA" id="ARBA00003761"/>
    </source>
</evidence>
<dbReference type="GO" id="GO:0004075">
    <property type="term" value="F:biotin carboxylase activity"/>
    <property type="evidence" value="ECO:0007669"/>
    <property type="project" value="UniProtKB-EC"/>
</dbReference>
<dbReference type="SUPFAM" id="SSF56059">
    <property type="entry name" value="Glutathione synthetase ATP-binding domain-like"/>
    <property type="match status" value="1"/>
</dbReference>
<dbReference type="Gene3D" id="3.30.470.20">
    <property type="entry name" value="ATP-grasp fold, B domain"/>
    <property type="match status" value="1"/>
</dbReference>
<dbReference type="PROSITE" id="PS50968">
    <property type="entry name" value="BIOTINYL_LIPOYL"/>
    <property type="match status" value="1"/>
</dbReference>
<sequence>MSKPSDPTVINRAQPPQSVNAAETVKLNVIRKINRLLIANRGEIACRIIATARRLHIETVAVYSDADRNAKHVSMADQAMCIGPSAARGSYLNINALLVAANAAHVDAIHPGYGFLSENAGFAAACHKQGFLFIGPSAESINTMGSKSDAKNIMEKANVPLIPGYHGDSNQPDILLQQAEKIGYPVLLKAALGGGGKGMRIVNVGAEMLEAIASAKREAMAAFGDNHLLVEKYLINPRHIEVQIFADQHGNTVYLLDRDCSIQRRHQKIVEEAPAPGLSESLRRQMGEAAVNAARAINYTGAGTIEFLLEQSKSDPSGSNHGSQFYFMEMNTRLQVEHPVTELITGQDLVEWQIRVAEGHPLPLRQHQIVPKGNAIEVRVYAEDPDNGFLPEAGTITYLREPEPNRHLRIDSGIQHGDTVTSYYDPMLAKVISWGENRTAAIYHLKQALAQYRLIGLKSNIQYLHQLVSHPAFAREEISTAFIEQHQNALLAQQPSMIELTTIQPDTAPAVLIAKSLLFSAVYLLHPQQKIPPGSPQHCSLQTYRQVQSPWAIAGWRMNQPASQTVCLQDRDGHLFELTFELSEQPKKLSSEFKLVAIKTNNQQHRVSPLTITHIPRRNTHSPNQIVVELCQRIDAIRQQEKFTAIQTNNQIDIFYQASHDIYCSVVNGYIAKEHKDKKEPLTQAPMNGVISAIYCKAGEKVNKDQPLLIIEAMKMEYTVKAPYDGVIESVRFTTGDQVEHGQQLLNIERTVNTQ</sequence>
<dbReference type="InterPro" id="IPR050856">
    <property type="entry name" value="Biotin_carboxylase_complex"/>
</dbReference>
<evidence type="ECO:0000256" key="4">
    <source>
        <dbReference type="ARBA" id="ARBA00011750"/>
    </source>
</evidence>
<dbReference type="OrthoDB" id="9763189at2"/>
<comment type="function">
    <text evidence="2">This protein is a component of the acetyl coenzyme A carboxylase complex; first, biotin carboxylase catalyzes the carboxylation of the carrier protein and then the transcarboxylase transfers the carboxyl group to form malonyl-CoA.</text>
</comment>
<comment type="pathway">
    <text evidence="3">Lipid metabolism; malonyl-CoA biosynthesis; malonyl-CoA from acetyl-CoA: step 1/1.</text>
</comment>
<dbReference type="InterPro" id="IPR011054">
    <property type="entry name" value="Rudment_hybrid_motif"/>
</dbReference>
<dbReference type="Proteomes" id="UP000240904">
    <property type="component" value="Unassembled WGS sequence"/>
</dbReference>
<dbReference type="CDD" id="cd06850">
    <property type="entry name" value="biotinyl_domain"/>
    <property type="match status" value="1"/>
</dbReference>
<dbReference type="SMART" id="SM00878">
    <property type="entry name" value="Biotin_carb_C"/>
    <property type="match status" value="1"/>
</dbReference>
<dbReference type="GO" id="GO:0005524">
    <property type="term" value="F:ATP binding"/>
    <property type="evidence" value="ECO:0007669"/>
    <property type="project" value="UniProtKB-UniRule"/>
</dbReference>
<evidence type="ECO:0000256" key="7">
    <source>
        <dbReference type="ARBA" id="ARBA00022741"/>
    </source>
</evidence>
<dbReference type="PROSITE" id="PS00867">
    <property type="entry name" value="CPSASE_2"/>
    <property type="match status" value="1"/>
</dbReference>
<evidence type="ECO:0000256" key="1">
    <source>
        <dbReference type="ARBA" id="ARBA00001953"/>
    </source>
</evidence>
<dbReference type="InterPro" id="IPR011053">
    <property type="entry name" value="Single_hybrid_motif"/>
</dbReference>
<comment type="subunit">
    <text evidence="4">Acetyl-CoA carboxylase is a heterohexamer of biotin carboxyl carrier protein, biotin carboxylase and the two subunits of carboxyl transferase in a 2:2 complex.</text>
</comment>
<evidence type="ECO:0000259" key="16">
    <source>
        <dbReference type="PROSITE" id="PS50979"/>
    </source>
</evidence>
<dbReference type="Pfam" id="PF02785">
    <property type="entry name" value="Biotin_carb_C"/>
    <property type="match status" value="1"/>
</dbReference>
<accession>A0A2T3MZW0</accession>
<comment type="catalytic activity">
    <reaction evidence="12">
        <text>N(6)-biotinyl-L-lysyl-[protein] + hydrogencarbonate + ATP = N(6)-carboxybiotinyl-L-lysyl-[protein] + ADP + phosphate + H(+)</text>
        <dbReference type="Rhea" id="RHEA:13501"/>
        <dbReference type="Rhea" id="RHEA-COMP:10505"/>
        <dbReference type="Rhea" id="RHEA-COMP:10506"/>
        <dbReference type="ChEBI" id="CHEBI:15378"/>
        <dbReference type="ChEBI" id="CHEBI:17544"/>
        <dbReference type="ChEBI" id="CHEBI:30616"/>
        <dbReference type="ChEBI" id="CHEBI:43474"/>
        <dbReference type="ChEBI" id="CHEBI:83144"/>
        <dbReference type="ChEBI" id="CHEBI:83145"/>
        <dbReference type="ChEBI" id="CHEBI:456216"/>
        <dbReference type="EC" id="6.3.4.14"/>
    </reaction>
</comment>
<dbReference type="InterPro" id="IPR016185">
    <property type="entry name" value="PreATP-grasp_dom_sf"/>
</dbReference>
<comment type="cofactor">
    <cofactor evidence="1">
        <name>biotin</name>
        <dbReference type="ChEBI" id="CHEBI:57586"/>
    </cofactor>
</comment>
<dbReference type="InterPro" id="IPR000089">
    <property type="entry name" value="Biotin_lipoyl"/>
</dbReference>
<dbReference type="FunFam" id="3.30.470.20:FF:000028">
    <property type="entry name" value="Methylcrotonoyl-CoA carboxylase subunit alpha, mitochondrial"/>
    <property type="match status" value="1"/>
</dbReference>
<dbReference type="InterPro" id="IPR011761">
    <property type="entry name" value="ATP-grasp"/>
</dbReference>
<proteinExistence type="predicted"/>
<evidence type="ECO:0000256" key="8">
    <source>
        <dbReference type="ARBA" id="ARBA00022840"/>
    </source>
</evidence>
<dbReference type="Pfam" id="PF02786">
    <property type="entry name" value="CPSase_L_D2"/>
    <property type="match status" value="1"/>
</dbReference>
<dbReference type="EMBL" id="PYMC01000005">
    <property type="protein sequence ID" value="PSW05425.1"/>
    <property type="molecule type" value="Genomic_DNA"/>
</dbReference>
<keyword evidence="8 13" id="KW-0067">ATP-binding</keyword>
<evidence type="ECO:0000256" key="9">
    <source>
        <dbReference type="ARBA" id="ARBA00022946"/>
    </source>
</evidence>
<dbReference type="InterPro" id="IPR005482">
    <property type="entry name" value="Biotin_COase_C"/>
</dbReference>
<dbReference type="Pfam" id="PF00289">
    <property type="entry name" value="Biotin_carb_N"/>
    <property type="match status" value="1"/>
</dbReference>
<keyword evidence="6" id="KW-0436">Ligase</keyword>
<reference evidence="17 18" key="1">
    <citation type="submission" date="2018-03" db="EMBL/GenBank/DDBJ databases">
        <title>Whole genome sequencing of Histamine producing bacteria.</title>
        <authorList>
            <person name="Butler K."/>
        </authorList>
    </citation>
    <scope>NUCLEOTIDE SEQUENCE [LARGE SCALE GENOMIC DNA]</scope>
    <source>
        <strain evidence="17 18">DSM 16190</strain>
    </source>
</reference>
<dbReference type="PROSITE" id="PS00866">
    <property type="entry name" value="CPSASE_1"/>
    <property type="match status" value="1"/>
</dbReference>
<evidence type="ECO:0000256" key="3">
    <source>
        <dbReference type="ARBA" id="ARBA00004956"/>
    </source>
</evidence>
<organism evidence="17 18">
    <name type="scientific">Photobacterium lipolyticum</name>
    <dbReference type="NCBI Taxonomy" id="266810"/>
    <lineage>
        <taxon>Bacteria</taxon>
        <taxon>Pseudomonadati</taxon>
        <taxon>Pseudomonadota</taxon>
        <taxon>Gammaproteobacteria</taxon>
        <taxon>Vibrionales</taxon>
        <taxon>Vibrionaceae</taxon>
        <taxon>Photobacterium</taxon>
    </lineage>
</organism>
<keyword evidence="7 13" id="KW-0547">Nucleotide-binding</keyword>
<dbReference type="Pfam" id="PF00364">
    <property type="entry name" value="Biotin_lipoyl"/>
    <property type="match status" value="1"/>
</dbReference>
<keyword evidence="18" id="KW-1185">Reference proteome</keyword>
<dbReference type="PROSITE" id="PS00188">
    <property type="entry name" value="BIOTIN"/>
    <property type="match status" value="1"/>
</dbReference>
<evidence type="ECO:0000256" key="6">
    <source>
        <dbReference type="ARBA" id="ARBA00022598"/>
    </source>
</evidence>
<dbReference type="PROSITE" id="PS50979">
    <property type="entry name" value="BC"/>
    <property type="match status" value="1"/>
</dbReference>
<comment type="caution">
    <text evidence="17">The sequence shown here is derived from an EMBL/GenBank/DDBJ whole genome shotgun (WGS) entry which is preliminary data.</text>
</comment>
<dbReference type="SUPFAM" id="SSF51230">
    <property type="entry name" value="Single hybrid motif"/>
    <property type="match status" value="1"/>
</dbReference>
<dbReference type="InterPro" id="IPR001882">
    <property type="entry name" value="Biotin_BS"/>
</dbReference>
<evidence type="ECO:0000256" key="11">
    <source>
        <dbReference type="ARBA" id="ARBA00033786"/>
    </source>
</evidence>
<dbReference type="AlphaFoldDB" id="A0A2T3MZW0"/>
<gene>
    <name evidence="17" type="ORF">C9I89_09235</name>
</gene>
<dbReference type="Gene3D" id="2.40.50.100">
    <property type="match status" value="1"/>
</dbReference>
<feature type="domain" description="ATP-grasp" evidence="15">
    <location>
        <begin position="151"/>
        <end position="358"/>
    </location>
</feature>
<dbReference type="PROSITE" id="PS50975">
    <property type="entry name" value="ATP_GRASP"/>
    <property type="match status" value="1"/>
</dbReference>
<dbReference type="FunFam" id="2.40.50.100:FF:000003">
    <property type="entry name" value="Acetyl-CoA carboxylase biotin carboxyl carrier protein"/>
    <property type="match status" value="1"/>
</dbReference>
<dbReference type="InterPro" id="IPR005479">
    <property type="entry name" value="CPAse_ATP-bd"/>
</dbReference>
<name>A0A2T3MZW0_9GAMM</name>
<keyword evidence="9" id="KW-0809">Transit peptide</keyword>